<dbReference type="EMBL" id="JBHTBN010000001">
    <property type="protein sequence ID" value="MFC7356291.1"/>
    <property type="molecule type" value="Genomic_DNA"/>
</dbReference>
<feature type="active site" description="Charge relay system" evidence="6">
    <location>
        <position position="391"/>
    </location>
</feature>
<dbReference type="PROSITE" id="PS51892">
    <property type="entry name" value="SUBTILASE"/>
    <property type="match status" value="1"/>
</dbReference>
<evidence type="ECO:0000313" key="11">
    <source>
        <dbReference type="Proteomes" id="UP001596415"/>
    </source>
</evidence>
<evidence type="ECO:0000259" key="9">
    <source>
        <dbReference type="Pfam" id="PF18962"/>
    </source>
</evidence>
<dbReference type="SUPFAM" id="SSF52743">
    <property type="entry name" value="Subtilisin-like"/>
    <property type="match status" value="1"/>
</dbReference>
<dbReference type="CDD" id="cd07473">
    <property type="entry name" value="Peptidases_S8_Subtilisin_like"/>
    <property type="match status" value="1"/>
</dbReference>
<dbReference type="PRINTS" id="PR00723">
    <property type="entry name" value="SUBTILISIN"/>
</dbReference>
<keyword evidence="5 6" id="KW-0720">Serine protease</keyword>
<feature type="domain" description="Peptidase S8/S53" evidence="8">
    <location>
        <begin position="165"/>
        <end position="445"/>
    </location>
</feature>
<accession>A0ABW2MRF8</accession>
<feature type="domain" description="Secretion system C-terminal sorting" evidence="9">
    <location>
        <begin position="470"/>
        <end position="544"/>
    </location>
</feature>
<reference evidence="11" key="1">
    <citation type="journal article" date="2019" name="Int. J. Syst. Evol. Microbiol.">
        <title>The Global Catalogue of Microorganisms (GCM) 10K type strain sequencing project: providing services to taxonomists for standard genome sequencing and annotation.</title>
        <authorList>
            <consortium name="The Broad Institute Genomics Platform"/>
            <consortium name="The Broad Institute Genome Sequencing Center for Infectious Disease"/>
            <person name="Wu L."/>
            <person name="Ma J."/>
        </authorList>
    </citation>
    <scope>NUCLEOTIDE SEQUENCE [LARGE SCALE GENOMIC DNA]</scope>
    <source>
        <strain evidence="11">CGMCC 1.16306</strain>
    </source>
</reference>
<feature type="active site" description="Charge relay system" evidence="6">
    <location>
        <position position="226"/>
    </location>
</feature>
<dbReference type="Gene3D" id="3.40.50.200">
    <property type="entry name" value="Peptidase S8/S53 domain"/>
    <property type="match status" value="1"/>
</dbReference>
<dbReference type="InterPro" id="IPR023828">
    <property type="entry name" value="Peptidase_S8_Ser-AS"/>
</dbReference>
<dbReference type="InterPro" id="IPR036852">
    <property type="entry name" value="Peptidase_S8/S53_dom_sf"/>
</dbReference>
<proteinExistence type="inferred from homology"/>
<feature type="signal peptide" evidence="7">
    <location>
        <begin position="1"/>
        <end position="18"/>
    </location>
</feature>
<dbReference type="Pfam" id="PF18962">
    <property type="entry name" value="Por_Secre_tail"/>
    <property type="match status" value="1"/>
</dbReference>
<keyword evidence="4 6" id="KW-0378">Hydrolase</keyword>
<keyword evidence="3 7" id="KW-0732">Signal</keyword>
<evidence type="ECO:0000256" key="6">
    <source>
        <dbReference type="PROSITE-ProRule" id="PRU01240"/>
    </source>
</evidence>
<dbReference type="RefSeq" id="WP_380215889.1">
    <property type="nucleotide sequence ID" value="NZ_JBHTBN010000001.1"/>
</dbReference>
<comment type="caution">
    <text evidence="10">The sequence shown here is derived from an EMBL/GenBank/DDBJ whole genome shotgun (WGS) entry which is preliminary data.</text>
</comment>
<keyword evidence="2 6" id="KW-0645">Protease</keyword>
<evidence type="ECO:0000256" key="1">
    <source>
        <dbReference type="ARBA" id="ARBA00011073"/>
    </source>
</evidence>
<dbReference type="Proteomes" id="UP001596415">
    <property type="component" value="Unassembled WGS sequence"/>
</dbReference>
<evidence type="ECO:0000259" key="8">
    <source>
        <dbReference type="Pfam" id="PF00082"/>
    </source>
</evidence>
<dbReference type="PANTHER" id="PTHR43806">
    <property type="entry name" value="PEPTIDASE S8"/>
    <property type="match status" value="1"/>
</dbReference>
<feature type="active site" description="Charge relay system" evidence="6">
    <location>
        <position position="172"/>
    </location>
</feature>
<evidence type="ECO:0000256" key="4">
    <source>
        <dbReference type="ARBA" id="ARBA00022801"/>
    </source>
</evidence>
<dbReference type="InterPro" id="IPR034204">
    <property type="entry name" value="PfSUB1-like_cat_dom"/>
</dbReference>
<protein>
    <submittedName>
        <fullName evidence="10">S8 family serine peptidase</fullName>
    </submittedName>
</protein>
<feature type="chain" id="PRO_5046086351" evidence="7">
    <location>
        <begin position="19"/>
        <end position="545"/>
    </location>
</feature>
<dbReference type="InterPro" id="IPR026444">
    <property type="entry name" value="Secre_tail"/>
</dbReference>
<dbReference type="InterPro" id="IPR000209">
    <property type="entry name" value="Peptidase_S8/S53_dom"/>
</dbReference>
<organism evidence="10 11">
    <name type="scientific">Jejudonia soesokkakensis</name>
    <dbReference type="NCBI Taxonomy" id="1323432"/>
    <lineage>
        <taxon>Bacteria</taxon>
        <taxon>Pseudomonadati</taxon>
        <taxon>Bacteroidota</taxon>
        <taxon>Flavobacteriia</taxon>
        <taxon>Flavobacteriales</taxon>
        <taxon>Flavobacteriaceae</taxon>
        <taxon>Jejudonia</taxon>
    </lineage>
</organism>
<dbReference type="InterPro" id="IPR050131">
    <property type="entry name" value="Peptidase_S8_subtilisin-like"/>
</dbReference>
<gene>
    <name evidence="10" type="ORF">ACFQO1_01215</name>
</gene>
<evidence type="ECO:0000256" key="2">
    <source>
        <dbReference type="ARBA" id="ARBA00022670"/>
    </source>
</evidence>
<comment type="similarity">
    <text evidence="1 6">Belongs to the peptidase S8 family.</text>
</comment>
<name>A0ABW2MRF8_9FLAO</name>
<sequence length="545" mass="59732">MKSKLFLLFLLLPALLLAQEETNLSKSSFFLKLKAEYNDTNRSISEKFEIQALQQVRSQFPIKEIKLSGNRKLQNTYVIYLQNEEAIEQVIAQYKQTGLFEYVEKNQSGIAGGQKFEVLNTTPNDALFTRQWGMKNDGSFSLSPAEAGADIKMEQAWDIETGDPNILIAVLDSGARINHPELSGRLWTNTAEVLDGTDTDGNGYVDDVNGWNFAYSNNDPTDDVGHGTNIIGILASNSNNGTAYTGINWSSKVMNIKMLNDQNAYTDGAWAVDAIYYAVDNGADIINMSWGGGAFTPLQDAIEYAASQGVILVAAMLNFDNDVPLYPAAYPETIAVGSIDPDGDRSSPFYWNPNSGSNYGPHIDVIAPGNYTYNITHTSDTNYNIYWGGTSQAAPHVAGVVSLLMSKDPLLTPAQIRTIIRDTADDQTGDPAEDTPGFDNFYGYGRLNAFAALGNALGIQENDFNTTVSIFPNPIIRGTNLTVLSTSSEILKIELYDVLGKRIFTTEVFALSKEIDISSISSGVYMMQIFSKEIKSPVVKKLVIN</sequence>
<evidence type="ECO:0000256" key="7">
    <source>
        <dbReference type="SAM" id="SignalP"/>
    </source>
</evidence>
<evidence type="ECO:0000256" key="3">
    <source>
        <dbReference type="ARBA" id="ARBA00022729"/>
    </source>
</evidence>
<evidence type="ECO:0000256" key="5">
    <source>
        <dbReference type="ARBA" id="ARBA00022825"/>
    </source>
</evidence>
<dbReference type="PROSITE" id="PS00138">
    <property type="entry name" value="SUBTILASE_SER"/>
    <property type="match status" value="1"/>
</dbReference>
<keyword evidence="11" id="KW-1185">Reference proteome</keyword>
<dbReference type="InterPro" id="IPR015500">
    <property type="entry name" value="Peptidase_S8_subtilisin-rel"/>
</dbReference>
<evidence type="ECO:0000313" key="10">
    <source>
        <dbReference type="EMBL" id="MFC7356291.1"/>
    </source>
</evidence>
<dbReference type="Pfam" id="PF00082">
    <property type="entry name" value="Peptidase_S8"/>
    <property type="match status" value="1"/>
</dbReference>
<dbReference type="NCBIfam" id="TIGR04183">
    <property type="entry name" value="Por_Secre_tail"/>
    <property type="match status" value="1"/>
</dbReference>
<dbReference type="PANTHER" id="PTHR43806:SF11">
    <property type="entry name" value="CEREVISIN-RELATED"/>
    <property type="match status" value="1"/>
</dbReference>